<evidence type="ECO:0000256" key="7">
    <source>
        <dbReference type="NCBIfam" id="TIGR01048"/>
    </source>
</evidence>
<keyword evidence="2 6" id="KW-0210">Decarboxylase</keyword>
<dbReference type="PRINTS" id="PR01179">
    <property type="entry name" value="ODADCRBXLASE"/>
</dbReference>
<comment type="catalytic activity">
    <reaction evidence="6 9">
        <text>meso-2,6-diaminopimelate + H(+) = L-lysine + CO2</text>
        <dbReference type="Rhea" id="RHEA:15101"/>
        <dbReference type="ChEBI" id="CHEBI:15378"/>
        <dbReference type="ChEBI" id="CHEBI:16526"/>
        <dbReference type="ChEBI" id="CHEBI:32551"/>
        <dbReference type="ChEBI" id="CHEBI:57791"/>
        <dbReference type="EC" id="4.1.1.20"/>
    </reaction>
</comment>
<dbReference type="HAMAP" id="MF_02120">
    <property type="entry name" value="LysA"/>
    <property type="match status" value="1"/>
</dbReference>
<sequence length="489" mass="52321">MTPARFNSPELRANTGLTSGTFDSVEKRAFQGAHQSITPAVATQFNELPAHVWPATATRDEDGVVAIGGVKLTDLVAEYATPLFVVDEEDFRSRCQAMAAAFGGAHHVHYASKAMLTKRIARWVNEEGLSLDVASLGELQIALAANFPAERITAHGNNKSEAFLTLCVTAGVGHVVLDAPQEIGQLNAIARAHNSQQEVLVRVKPGIEAHTHEFIATSHEDQKFGFSLASGAAKAACLEAVAASNLELVGLHCHVGSQVFDAQGFSLAAQRLLHLMRDVRQEIRPADADRLTLLDLGGGYGIAYVADQQPLDVSQVAHTLLNEVARQSAELEMEQPTVLVEPGRAIAGPAAVTVYTVGNVKDVHTAADRTRRYLAIDGGMSDNIRPALYAADYEARVANRNTSGSAVSSRLVGSHCESGDILISEALWPDDIATGDLLAVAATGAYCYAMSSRYNMMLRPAIVSVRDGKASLMMRRETLDDVLALDCDK</sequence>
<protein>
    <recommendedName>
        <fullName evidence="6 7">Diaminopimelate decarboxylase</fullName>
        <shortName evidence="6">DAP decarboxylase</shortName>
        <shortName evidence="6">DAPDC</shortName>
        <ecNumber evidence="6 7">4.1.1.20</ecNumber>
    </recommendedName>
</protein>
<dbReference type="GO" id="GO:0008836">
    <property type="term" value="F:diaminopimelate decarboxylase activity"/>
    <property type="evidence" value="ECO:0007669"/>
    <property type="project" value="UniProtKB-UniRule"/>
</dbReference>
<dbReference type="PRINTS" id="PR01181">
    <property type="entry name" value="DAPDCRBXLASE"/>
</dbReference>
<dbReference type="Gene3D" id="2.40.37.10">
    <property type="entry name" value="Lyase, Ornithine Decarboxylase, Chain A, domain 1"/>
    <property type="match status" value="1"/>
</dbReference>
<dbReference type="Proteomes" id="UP000269019">
    <property type="component" value="Chromosome"/>
</dbReference>
<feature type="binding site" evidence="6">
    <location>
        <position position="446"/>
    </location>
    <ligand>
        <name>pyridoxal 5'-phosphate</name>
        <dbReference type="ChEBI" id="CHEBI:597326"/>
    </ligand>
</feature>
<comment type="similarity">
    <text evidence="6">Belongs to the Orn/Lys/Arg decarboxylase class-II family. LysA subfamily.</text>
</comment>
<evidence type="ECO:0000313" key="11">
    <source>
        <dbReference type="EMBL" id="AZA13303.1"/>
    </source>
</evidence>
<accession>A0A3G6J6A9</accession>
<dbReference type="NCBIfam" id="TIGR01048">
    <property type="entry name" value="lysA"/>
    <property type="match status" value="1"/>
</dbReference>
<evidence type="ECO:0000256" key="1">
    <source>
        <dbReference type="ARBA" id="ARBA00001933"/>
    </source>
</evidence>
<dbReference type="GO" id="GO:0009089">
    <property type="term" value="P:lysine biosynthetic process via diaminopimelate"/>
    <property type="evidence" value="ECO:0007669"/>
    <property type="project" value="UniProtKB-UniRule"/>
</dbReference>
<feature type="binding site" evidence="6">
    <location>
        <position position="389"/>
    </location>
    <ligand>
        <name>substrate</name>
    </ligand>
</feature>
<dbReference type="InterPro" id="IPR000183">
    <property type="entry name" value="Orn/DAP/Arg_de-COase"/>
</dbReference>
<dbReference type="PROSITE" id="PS00879">
    <property type="entry name" value="ODR_DC_2_2"/>
    <property type="match status" value="1"/>
</dbReference>
<dbReference type="GO" id="GO:0030170">
    <property type="term" value="F:pyridoxal phosphate binding"/>
    <property type="evidence" value="ECO:0007669"/>
    <property type="project" value="UniProtKB-UniRule"/>
</dbReference>
<dbReference type="EC" id="4.1.1.20" evidence="6 7"/>
<dbReference type="PANTHER" id="PTHR43727">
    <property type="entry name" value="DIAMINOPIMELATE DECARBOXYLASE"/>
    <property type="match status" value="1"/>
</dbReference>
<name>A0A3G6J6A9_9CORY</name>
<feature type="binding site" evidence="6">
    <location>
        <position position="299"/>
    </location>
    <ligand>
        <name>pyridoxal 5'-phosphate</name>
        <dbReference type="ChEBI" id="CHEBI:597326"/>
    </ligand>
</feature>
<keyword evidence="4 6" id="KW-0457">Lysine biosynthesis</keyword>
<dbReference type="InterPro" id="IPR009006">
    <property type="entry name" value="Ala_racemase/Decarboxylase_C"/>
</dbReference>
<dbReference type="SUPFAM" id="SSF50621">
    <property type="entry name" value="Alanine racemase C-terminal domain-like"/>
    <property type="match status" value="1"/>
</dbReference>
<dbReference type="RefSeq" id="WP_123927224.1">
    <property type="nucleotide sequence ID" value="NZ_CP033896.1"/>
</dbReference>
<evidence type="ECO:0000256" key="3">
    <source>
        <dbReference type="ARBA" id="ARBA00022898"/>
    </source>
</evidence>
<comment type="function">
    <text evidence="6">Specifically catalyzes the decarboxylation of meso-diaminopimelate (meso-DAP) to L-lysine.</text>
</comment>
<proteinExistence type="inferred from homology"/>
<evidence type="ECO:0000256" key="2">
    <source>
        <dbReference type="ARBA" id="ARBA00022793"/>
    </source>
</evidence>
<comment type="cofactor">
    <cofactor evidence="1 6 8 9">
        <name>pyridoxal 5'-phosphate</name>
        <dbReference type="ChEBI" id="CHEBI:597326"/>
    </cofactor>
</comment>
<feature type="binding site" evidence="6">
    <location>
        <position position="344"/>
    </location>
    <ligand>
        <name>substrate</name>
    </ligand>
</feature>
<reference evidence="11 12" key="1">
    <citation type="submission" date="2018-11" db="EMBL/GenBank/DDBJ databases">
        <authorList>
            <person name="Kleinhagauer T."/>
            <person name="Glaeser S.P."/>
            <person name="Spergser J."/>
            <person name="Ruckert C."/>
            <person name="Kaempfer P."/>
            <person name="Busse H.-J."/>
        </authorList>
    </citation>
    <scope>NUCLEOTIDE SEQUENCE [LARGE SCALE GENOMIC DNA]</scope>
    <source>
        <strain evidence="11 12">200CH</strain>
    </source>
</reference>
<dbReference type="InterPro" id="IPR029066">
    <property type="entry name" value="PLP-binding_barrel"/>
</dbReference>
<evidence type="ECO:0000256" key="4">
    <source>
        <dbReference type="ARBA" id="ARBA00023154"/>
    </source>
</evidence>
<dbReference type="FunFam" id="3.20.20.10:FF:000003">
    <property type="entry name" value="Diaminopimelate decarboxylase"/>
    <property type="match status" value="1"/>
</dbReference>
<keyword evidence="3 6" id="KW-0663">Pyridoxal phosphate</keyword>
<evidence type="ECO:0000256" key="9">
    <source>
        <dbReference type="RuleBase" id="RU003738"/>
    </source>
</evidence>
<feature type="active site" description="Proton donor" evidence="8">
    <location>
        <position position="416"/>
    </location>
</feature>
<dbReference type="OrthoDB" id="9802241at2"/>
<evidence type="ECO:0000259" key="10">
    <source>
        <dbReference type="Pfam" id="PF02784"/>
    </source>
</evidence>
<feature type="binding site" evidence="6">
    <location>
        <position position="417"/>
    </location>
    <ligand>
        <name>substrate</name>
    </ligand>
</feature>
<dbReference type="InterPro" id="IPR022644">
    <property type="entry name" value="De-COase2_N"/>
</dbReference>
<dbReference type="Pfam" id="PF02784">
    <property type="entry name" value="Orn_Arg_deC_N"/>
    <property type="match status" value="1"/>
</dbReference>
<feature type="binding site" evidence="6">
    <location>
        <begin position="341"/>
        <end position="344"/>
    </location>
    <ligand>
        <name>pyridoxal 5'-phosphate</name>
        <dbReference type="ChEBI" id="CHEBI:597326"/>
    </ligand>
</feature>
<dbReference type="SUPFAM" id="SSF51419">
    <property type="entry name" value="PLP-binding barrel"/>
    <property type="match status" value="1"/>
</dbReference>
<evidence type="ECO:0000313" key="12">
    <source>
        <dbReference type="Proteomes" id="UP000269019"/>
    </source>
</evidence>
<dbReference type="EMBL" id="CP033896">
    <property type="protein sequence ID" value="AZA13303.1"/>
    <property type="molecule type" value="Genomic_DNA"/>
</dbReference>
<evidence type="ECO:0000256" key="6">
    <source>
        <dbReference type="HAMAP-Rule" id="MF_02120"/>
    </source>
</evidence>
<keyword evidence="6" id="KW-0028">Amino-acid biosynthesis</keyword>
<feature type="domain" description="Orn/DAP/Arg decarboxylase 2 N-terminal" evidence="10">
    <location>
        <begin position="90"/>
        <end position="347"/>
    </location>
</feature>
<organism evidence="11 12">
    <name type="scientific">Corynebacterium choanae</name>
    <dbReference type="NCBI Taxonomy" id="1862358"/>
    <lineage>
        <taxon>Bacteria</taxon>
        <taxon>Bacillati</taxon>
        <taxon>Actinomycetota</taxon>
        <taxon>Actinomycetes</taxon>
        <taxon>Mycobacteriales</taxon>
        <taxon>Corynebacteriaceae</taxon>
        <taxon>Corynebacterium</taxon>
    </lineage>
</organism>
<dbReference type="InterPro" id="IPR022657">
    <property type="entry name" value="De-COase2_CS"/>
</dbReference>
<keyword evidence="5 6" id="KW-0456">Lyase</keyword>
<feature type="binding site" evidence="6">
    <location>
        <position position="446"/>
    </location>
    <ligand>
        <name>substrate</name>
    </ligand>
</feature>
<dbReference type="PANTHER" id="PTHR43727:SF2">
    <property type="entry name" value="GROUP IV DECARBOXYLASE"/>
    <property type="match status" value="1"/>
</dbReference>
<dbReference type="Gene3D" id="3.20.20.10">
    <property type="entry name" value="Alanine racemase"/>
    <property type="match status" value="1"/>
</dbReference>
<dbReference type="AlphaFoldDB" id="A0A3G6J6A9"/>
<evidence type="ECO:0000256" key="8">
    <source>
        <dbReference type="PIRSR" id="PIRSR600183-50"/>
    </source>
</evidence>
<keyword evidence="12" id="KW-1185">Reference proteome</keyword>
<evidence type="ECO:0000256" key="5">
    <source>
        <dbReference type="ARBA" id="ARBA00023239"/>
    </source>
</evidence>
<feature type="modified residue" description="N6-(pyridoxal phosphate)lysine" evidence="6 8">
    <location>
        <position position="113"/>
    </location>
</feature>
<dbReference type="UniPathway" id="UPA00034">
    <property type="reaction ID" value="UER00027"/>
</dbReference>
<dbReference type="CDD" id="cd06828">
    <property type="entry name" value="PLPDE_III_DapDC"/>
    <property type="match status" value="1"/>
</dbReference>
<gene>
    <name evidence="11" type="primary">lysA1</name>
    <name evidence="6" type="synonym">lysA</name>
    <name evidence="11" type="ORF">CCHOA_04475</name>
</gene>
<comment type="subunit">
    <text evidence="6">Homodimer.</text>
</comment>
<dbReference type="InterPro" id="IPR002986">
    <property type="entry name" value="DAP_deCOOHase_LysA"/>
</dbReference>
<dbReference type="KEGG" id="ccho:CCHOA_04475"/>
<comment type="pathway">
    <text evidence="6 9">Amino-acid biosynthesis; L-lysine biosynthesis via DAP pathway; L-lysine from DL-2,6-diaminopimelate: step 1/1.</text>
</comment>
<feature type="binding site" evidence="6">
    <location>
        <position position="385"/>
    </location>
    <ligand>
        <name>substrate</name>
    </ligand>
</feature>